<comment type="catalytic activity">
    <reaction evidence="13">
        <text>K(+)(in) + H(+)(in) = K(+)(out) + H(+)(out)</text>
        <dbReference type="Rhea" id="RHEA:28490"/>
        <dbReference type="ChEBI" id="CHEBI:15378"/>
        <dbReference type="ChEBI" id="CHEBI:29103"/>
    </reaction>
</comment>
<comment type="similarity">
    <text evidence="2 13">Belongs to the HAK/KUP transporter (TC 2.A.72) family.</text>
</comment>
<feature type="transmembrane region" description="Helical" evidence="13">
    <location>
        <begin position="121"/>
        <end position="140"/>
    </location>
</feature>
<keyword evidence="5" id="KW-0997">Cell inner membrane</keyword>
<evidence type="ECO:0000313" key="18">
    <source>
        <dbReference type="Proteomes" id="UP001231124"/>
    </source>
</evidence>
<evidence type="ECO:0000256" key="13">
    <source>
        <dbReference type="HAMAP-Rule" id="MF_01522"/>
    </source>
</evidence>
<evidence type="ECO:0000256" key="11">
    <source>
        <dbReference type="ARBA" id="ARBA00023065"/>
    </source>
</evidence>
<keyword evidence="3 13" id="KW-0813">Transport</keyword>
<keyword evidence="4 13" id="KW-1003">Cell membrane</keyword>
<sequence length="646" mass="68731">MSQTLTPAGTAVPAVPPSETHTRGRMSPALLMGALGVVYGDIGTSPLYAYKEAVKAAGGGDGASPIAVIGAVSLIFWALILIVSLKYAILILRADNNGEGGIVAMLALLGARHAKAGTWRALLLVVGLLGAALLYGDGAITPAISVLSAVEGLKVDAPGLSRYIVPITLVILVGLFAVQSQGVARIGRIFGPVMLAWFVVLALLGIGSIVHAPQILQGLNPLRAVDFLVHAGWHVSFAMLGAAFLAVTGGEAMYADLGHFGARPIRVAWFALVLPALVLNYFGQGALLLAEPDAIENPFFRLAPDWAHIPLVGLATMATIIASQAIISGVFSLTQQSIQLGFLPTMRIVQTASDERGQIYVPAVNWLLALATVTAVLVFGSSDALAGAYGIAVSMLMAITTLLAALIAHKWGYNLAAILAVNGFFLVVDLVFLGANSVKLLEGGWFPLVLAGFVALMMLTWRKGTMLVEEAKVALRQPEAAFLDGLRHQTLIRLPGTAAFMSSAEHGIPLHLSRFVERSHAMPERVLIVTALYEETPTVPIDRRAKVTVLAPDLYRVVLHYGFMEEASIPEGIACAVRSGHLPPCFLEDITVFVGHETVIPKSDTRGMWPWRENLFAFMQRNAERTGAFFGVPTRQVVEVGTEIEI</sequence>
<feature type="transmembrane region" description="Helical" evidence="13">
    <location>
        <begin position="415"/>
        <end position="438"/>
    </location>
</feature>
<comment type="subcellular location">
    <subcellularLocation>
        <location evidence="13">Cell membrane</location>
        <topology evidence="13">Multi-pass membrane protein</topology>
    </subcellularLocation>
    <subcellularLocation>
        <location evidence="1">Membrane</location>
        <topology evidence="1">Multi-pass membrane protein</topology>
    </subcellularLocation>
</comment>
<evidence type="ECO:0000256" key="5">
    <source>
        <dbReference type="ARBA" id="ARBA00022519"/>
    </source>
</evidence>
<feature type="domain" description="K+ potassium transporter C-terminal" evidence="16">
    <location>
        <begin position="495"/>
        <end position="646"/>
    </location>
</feature>
<dbReference type="PANTHER" id="PTHR30540">
    <property type="entry name" value="OSMOTIC STRESS POTASSIUM TRANSPORTER"/>
    <property type="match status" value="1"/>
</dbReference>
<dbReference type="EMBL" id="JAUSVP010000003">
    <property type="protein sequence ID" value="MDQ0446906.1"/>
    <property type="molecule type" value="Genomic_DNA"/>
</dbReference>
<evidence type="ECO:0000256" key="2">
    <source>
        <dbReference type="ARBA" id="ARBA00007019"/>
    </source>
</evidence>
<evidence type="ECO:0000256" key="8">
    <source>
        <dbReference type="ARBA" id="ARBA00022847"/>
    </source>
</evidence>
<evidence type="ECO:0000256" key="3">
    <source>
        <dbReference type="ARBA" id="ARBA00022448"/>
    </source>
</evidence>
<evidence type="ECO:0000256" key="4">
    <source>
        <dbReference type="ARBA" id="ARBA00022475"/>
    </source>
</evidence>
<dbReference type="Pfam" id="PF22776">
    <property type="entry name" value="K_trans_C"/>
    <property type="match status" value="1"/>
</dbReference>
<proteinExistence type="inferred from homology"/>
<dbReference type="Proteomes" id="UP001231124">
    <property type="component" value="Unassembled WGS sequence"/>
</dbReference>
<feature type="transmembrane region" description="Helical" evidence="13">
    <location>
        <begin position="62"/>
        <end position="83"/>
    </location>
</feature>
<evidence type="ECO:0000313" key="17">
    <source>
        <dbReference type="EMBL" id="MDQ0446906.1"/>
    </source>
</evidence>
<gene>
    <name evidence="13" type="primary">kup</name>
    <name evidence="17" type="ORF">QO012_001397</name>
</gene>
<evidence type="ECO:0000256" key="6">
    <source>
        <dbReference type="ARBA" id="ARBA00022538"/>
    </source>
</evidence>
<evidence type="ECO:0000256" key="12">
    <source>
        <dbReference type="ARBA" id="ARBA00023136"/>
    </source>
</evidence>
<feature type="transmembrane region" description="Helical" evidence="13">
    <location>
        <begin position="267"/>
        <end position="289"/>
    </location>
</feature>
<keyword evidence="8 13" id="KW-0769">Symport</keyword>
<feature type="transmembrane region" description="Helical" evidence="13">
    <location>
        <begin position="444"/>
        <end position="461"/>
    </location>
</feature>
<keyword evidence="12 13" id="KW-0472">Membrane</keyword>
<keyword evidence="6 13" id="KW-0633">Potassium transport</keyword>
<keyword evidence="11 13" id="KW-0406">Ion transport</keyword>
<evidence type="ECO:0000259" key="15">
    <source>
        <dbReference type="Pfam" id="PF02705"/>
    </source>
</evidence>
<keyword evidence="9 13" id="KW-0630">Potassium</keyword>
<feature type="transmembrane region" description="Helical" evidence="13">
    <location>
        <begin position="386"/>
        <end position="408"/>
    </location>
</feature>
<feature type="transmembrane region" description="Helical" evidence="13">
    <location>
        <begin position="359"/>
        <end position="380"/>
    </location>
</feature>
<accession>A0ABU0HZK4</accession>
<feature type="transmembrane region" description="Helical" evidence="13">
    <location>
        <begin position="190"/>
        <end position="211"/>
    </location>
</feature>
<organism evidence="17 18">
    <name type="scientific">Methylobacterium aerolatum</name>
    <dbReference type="NCBI Taxonomy" id="418708"/>
    <lineage>
        <taxon>Bacteria</taxon>
        <taxon>Pseudomonadati</taxon>
        <taxon>Pseudomonadota</taxon>
        <taxon>Alphaproteobacteria</taxon>
        <taxon>Hyphomicrobiales</taxon>
        <taxon>Methylobacteriaceae</taxon>
        <taxon>Methylobacterium</taxon>
    </lineage>
</organism>
<dbReference type="InterPro" id="IPR023051">
    <property type="entry name" value="Kup"/>
</dbReference>
<evidence type="ECO:0000256" key="1">
    <source>
        <dbReference type="ARBA" id="ARBA00004141"/>
    </source>
</evidence>
<dbReference type="RefSeq" id="WP_370876571.1">
    <property type="nucleotide sequence ID" value="NZ_BPQE01000004.1"/>
</dbReference>
<keyword evidence="7 13" id="KW-0812">Transmembrane</keyword>
<feature type="transmembrane region" description="Helical" evidence="13">
    <location>
        <begin position="29"/>
        <end position="50"/>
    </location>
</feature>
<protein>
    <recommendedName>
        <fullName evidence="13">Probable potassium transport system protein Kup</fullName>
    </recommendedName>
</protein>
<comment type="function">
    <text evidence="13">Transport of potassium into the cell. Likely operates as a K(+):H(+) symporter.</text>
</comment>
<dbReference type="HAMAP" id="MF_01522">
    <property type="entry name" value="Kup"/>
    <property type="match status" value="1"/>
</dbReference>
<evidence type="ECO:0000256" key="7">
    <source>
        <dbReference type="ARBA" id="ARBA00022692"/>
    </source>
</evidence>
<dbReference type="PANTHER" id="PTHR30540:SF79">
    <property type="entry name" value="LOW AFFINITY POTASSIUM TRANSPORT SYSTEM PROTEIN KUP"/>
    <property type="match status" value="1"/>
</dbReference>
<feature type="transmembrane region" description="Helical" evidence="13">
    <location>
        <begin position="160"/>
        <end position="178"/>
    </location>
</feature>
<evidence type="ECO:0000256" key="10">
    <source>
        <dbReference type="ARBA" id="ARBA00022989"/>
    </source>
</evidence>
<feature type="region of interest" description="Disordered" evidence="14">
    <location>
        <begin position="1"/>
        <end position="24"/>
    </location>
</feature>
<evidence type="ECO:0000256" key="9">
    <source>
        <dbReference type="ARBA" id="ARBA00022958"/>
    </source>
</evidence>
<name>A0ABU0HZK4_9HYPH</name>
<feature type="compositionally biased region" description="Low complexity" evidence="14">
    <location>
        <begin position="1"/>
        <end position="13"/>
    </location>
</feature>
<feature type="transmembrane region" description="Helical" evidence="13">
    <location>
        <begin position="231"/>
        <end position="255"/>
    </location>
</feature>
<evidence type="ECO:0000259" key="16">
    <source>
        <dbReference type="Pfam" id="PF22776"/>
    </source>
</evidence>
<comment type="caution">
    <text evidence="17">The sequence shown here is derived from an EMBL/GenBank/DDBJ whole genome shotgun (WGS) entry which is preliminary data.</text>
</comment>
<dbReference type="Pfam" id="PF02705">
    <property type="entry name" value="K_trans"/>
    <property type="match status" value="1"/>
</dbReference>
<evidence type="ECO:0000256" key="14">
    <source>
        <dbReference type="SAM" id="MobiDB-lite"/>
    </source>
</evidence>
<keyword evidence="10 13" id="KW-1133">Transmembrane helix</keyword>
<dbReference type="InterPro" id="IPR053952">
    <property type="entry name" value="K_trans_C"/>
</dbReference>
<reference evidence="17 18" key="1">
    <citation type="submission" date="2023-07" db="EMBL/GenBank/DDBJ databases">
        <title>Genomic Encyclopedia of Type Strains, Phase IV (KMG-IV): sequencing the most valuable type-strain genomes for metagenomic binning, comparative biology and taxonomic classification.</title>
        <authorList>
            <person name="Goeker M."/>
        </authorList>
    </citation>
    <scope>NUCLEOTIDE SEQUENCE [LARGE SCALE GENOMIC DNA]</scope>
    <source>
        <strain evidence="17 18">DSM 19013</strain>
    </source>
</reference>
<keyword evidence="18" id="KW-1185">Reference proteome</keyword>
<dbReference type="InterPro" id="IPR003855">
    <property type="entry name" value="K+_transporter"/>
</dbReference>
<feature type="domain" description="K+ potassium transporter integral membrane" evidence="15">
    <location>
        <begin position="31"/>
        <end position="481"/>
    </location>
</feature>
<feature type="transmembrane region" description="Helical" evidence="13">
    <location>
        <begin position="309"/>
        <end position="333"/>
    </location>
</feature>
<dbReference type="InterPro" id="IPR053951">
    <property type="entry name" value="K_trans_N"/>
</dbReference>